<dbReference type="AlphaFoldDB" id="A0A162JHC4"/>
<dbReference type="NCBIfam" id="NF005214">
    <property type="entry name" value="PRK06701.1"/>
    <property type="match status" value="1"/>
</dbReference>
<keyword evidence="2 3" id="KW-0560">Oxidoreductase</keyword>
<dbReference type="RefSeq" id="WP_063599963.1">
    <property type="nucleotide sequence ID" value="NZ_LITQ01000001.1"/>
</dbReference>
<dbReference type="Proteomes" id="UP000093694">
    <property type="component" value="Unassembled WGS sequence"/>
</dbReference>
<dbReference type="PRINTS" id="PR00081">
    <property type="entry name" value="GDHRDH"/>
</dbReference>
<reference evidence="4 6" key="2">
    <citation type="journal article" date="2016" name="Front. Microbiol.">
        <title>Industrial Acetogenic Biocatalysts: A Comparative Metabolic and Genomic Analysis.</title>
        <authorList>
            <person name="Bengelsdorf F."/>
            <person name="Poehlein A."/>
            <person name="Sonja S."/>
            <person name="Erz C."/>
            <person name="Hummel T."/>
            <person name="Hoffmeister S."/>
            <person name="Daniel R."/>
            <person name="Durre P."/>
        </authorList>
    </citation>
    <scope>NUCLEOTIDE SEQUENCE [LARGE SCALE GENOMIC DNA]</scope>
    <source>
        <strain evidence="4 6">PTA-10522</strain>
    </source>
</reference>
<comment type="caution">
    <text evidence="3">The sequence shown here is derived from an EMBL/GenBank/DDBJ whole genome shotgun (WGS) entry which is preliminary data.</text>
</comment>
<evidence type="ECO:0000256" key="2">
    <source>
        <dbReference type="ARBA" id="ARBA00023002"/>
    </source>
</evidence>
<dbReference type="EC" id="1.-.-.-" evidence="3"/>
<dbReference type="Pfam" id="PF13561">
    <property type="entry name" value="adh_short_C2"/>
    <property type="match status" value="1"/>
</dbReference>
<dbReference type="Proteomes" id="UP000077384">
    <property type="component" value="Unassembled WGS sequence"/>
</dbReference>
<evidence type="ECO:0000256" key="1">
    <source>
        <dbReference type="ARBA" id="ARBA00006484"/>
    </source>
</evidence>
<protein>
    <submittedName>
        <fullName evidence="3">General stress protein 39</fullName>
        <ecNumber evidence="3">1.-.-.-</ecNumber>
    </submittedName>
</protein>
<dbReference type="InterPro" id="IPR036291">
    <property type="entry name" value="NAD(P)-bd_dom_sf"/>
</dbReference>
<comment type="similarity">
    <text evidence="1">Belongs to the short-chain dehydrogenases/reductases (SDR) family.</text>
</comment>
<dbReference type="EMBL" id="LROR01000022">
    <property type="protein sequence ID" value="OBR97567.1"/>
    <property type="molecule type" value="Genomic_DNA"/>
</dbReference>
<evidence type="ECO:0000313" key="6">
    <source>
        <dbReference type="Proteomes" id="UP000093694"/>
    </source>
</evidence>
<dbReference type="PANTHER" id="PTHR48107">
    <property type="entry name" value="NADPH-DEPENDENT ALDEHYDE REDUCTASE-LIKE PROTEIN, CHLOROPLASTIC-RELATED"/>
    <property type="match status" value="1"/>
</dbReference>
<keyword evidence="6" id="KW-1185">Reference proteome</keyword>
<dbReference type="Gene3D" id="3.40.50.720">
    <property type="entry name" value="NAD(P)-binding Rossmann-like Domain"/>
    <property type="match status" value="1"/>
</dbReference>
<evidence type="ECO:0000313" key="3">
    <source>
        <dbReference type="EMBL" id="OAA95085.1"/>
    </source>
</evidence>
<dbReference type="GO" id="GO:0016614">
    <property type="term" value="F:oxidoreductase activity, acting on CH-OH group of donors"/>
    <property type="evidence" value="ECO:0007669"/>
    <property type="project" value="UniProtKB-ARBA"/>
</dbReference>
<dbReference type="PRINTS" id="PR00080">
    <property type="entry name" value="SDRFAMILY"/>
</dbReference>
<dbReference type="InterPro" id="IPR002347">
    <property type="entry name" value="SDR_fam"/>
</dbReference>
<organism evidence="3 5">
    <name type="scientific">Clostridium coskatii</name>
    <dbReference type="NCBI Taxonomy" id="1705578"/>
    <lineage>
        <taxon>Bacteria</taxon>
        <taxon>Bacillati</taxon>
        <taxon>Bacillota</taxon>
        <taxon>Clostridia</taxon>
        <taxon>Eubacteriales</taxon>
        <taxon>Clostridiaceae</taxon>
        <taxon>Clostridium</taxon>
    </lineage>
</organism>
<dbReference type="EMBL" id="LITQ01000001">
    <property type="protein sequence ID" value="OAA95085.1"/>
    <property type="molecule type" value="Genomic_DNA"/>
</dbReference>
<evidence type="ECO:0000313" key="5">
    <source>
        <dbReference type="Proteomes" id="UP000077384"/>
    </source>
</evidence>
<dbReference type="PATRIC" id="fig|1705578.3.peg.315"/>
<proteinExistence type="inferred from homology"/>
<dbReference type="SUPFAM" id="SSF51735">
    <property type="entry name" value="NAD(P)-binding Rossmann-fold domains"/>
    <property type="match status" value="1"/>
</dbReference>
<evidence type="ECO:0000313" key="4">
    <source>
        <dbReference type="EMBL" id="OBR97567.1"/>
    </source>
</evidence>
<name>A0A162JHC4_9CLOT</name>
<dbReference type="PANTHER" id="PTHR48107:SF16">
    <property type="entry name" value="NADPH-DEPENDENT ALDEHYDE REDUCTASE 1, CHLOROPLASTIC"/>
    <property type="match status" value="1"/>
</dbReference>
<dbReference type="GO" id="GO:0008206">
    <property type="term" value="P:bile acid metabolic process"/>
    <property type="evidence" value="ECO:0007669"/>
    <property type="project" value="UniProtKB-ARBA"/>
</dbReference>
<reference evidence="3 5" key="1">
    <citation type="journal article" date="2015" name="Biotechnol. Bioeng.">
        <title>Genome sequence and phenotypic characterization of Caulobacter segnis.</title>
        <authorList>
            <person name="Patel S."/>
            <person name="Fletcher B."/>
            <person name="Scott D.C."/>
            <person name="Ely B."/>
        </authorList>
    </citation>
    <scope>NUCLEOTIDE SEQUENCE [LARGE SCALE GENOMIC DNA]</scope>
    <source>
        <strain evidence="3 5">PS02</strain>
    </source>
</reference>
<accession>A0A162JHC4</accession>
<sequence length="288" mass="31066">MNFPTSFPKQHQNHHPGFQYEMNPMPICDDAVYNRKGDLLKGKTAIITGGDSGIGRAVSIAYASQGADVVIVYLNEQKDAEEAKRLVETKGTKCTLITGDISDVNFCNSVVEKTISEYGKIDILVNNAAVQYECTDIKQLSDEQFDRTFKTNAYGTFYMTRAAMNYLKSGACIINTASIVAFKGSATLIDYSMTKGAIVAFTRSLSTALAKGKTGIRVNAVAPGPIWTPLIPSCFDETKTSQFGEDMPMARAGQPVECAGAYVFLASQNASYITGQTIHVNGGEVVNG</sequence>
<dbReference type="PROSITE" id="PS00061">
    <property type="entry name" value="ADH_SHORT"/>
    <property type="match status" value="1"/>
</dbReference>
<dbReference type="InterPro" id="IPR020904">
    <property type="entry name" value="Sc_DH/Rdtase_CS"/>
</dbReference>
<gene>
    <name evidence="3" type="primary">ydaD_1</name>
    <name evidence="4" type="ORF">CLCOS_02820</name>
    <name evidence="3" type="ORF">WX73_01494</name>
</gene>
<dbReference type="FunFam" id="3.40.50.720:FF:000084">
    <property type="entry name" value="Short-chain dehydrogenase reductase"/>
    <property type="match status" value="1"/>
</dbReference>